<evidence type="ECO:0000259" key="1">
    <source>
        <dbReference type="Pfam" id="PF00646"/>
    </source>
</evidence>
<dbReference type="Pfam" id="PF00646">
    <property type="entry name" value="F-box"/>
    <property type="match status" value="1"/>
</dbReference>
<evidence type="ECO:0000313" key="2">
    <source>
        <dbReference type="EMBL" id="CDR48336.1"/>
    </source>
</evidence>
<name>A0A061BEC5_RHOTO</name>
<sequence length="483" mass="54733">MLPILPLDVLPDILRWLDPLQQADFGALENLSKVSRSFREATMPYLLSTVVVYSQQDRRTRGMCQFLLSAGKERGIAAPSNKHIGWQNSDDDMDEDYFDRLQGDAYAGRALDNRTKRLLLLLARKPAFALFPTKLVYYGIFEGGAAVRAVRRIFGACPNIQSARLVQHAEARVESQVNWPLQVLQTIAAERPGLRSLVVLGAHFRYVTDVLDDVCRFRNLKTLEVELLDNDWLWRWEDYDKKGLRVQSNLDRRIIGSPTTKELFDQLSGSSRSTVHTLGLSLLRESLDLSDFAQLKNLIVKACQYGVVRETLNTVPAGVTYLEIRESGVIANLERLMRRQELQPHGYPIYDSDEEDEVCSKFEPIFGDAGSTIRTLLAGIPSHIKHLRLPQFYSSEDMQIITSSFASPTYLPQLQVLEIGNPLKDLYTNATEWDPDEEEREIALRGRLRDVCAARGVEIGPYDEHWGQVQSEEGTIPRALLLG</sequence>
<dbReference type="InterPro" id="IPR001810">
    <property type="entry name" value="F-box_dom"/>
</dbReference>
<gene>
    <name evidence="2" type="ORF">RHTO0S_17e01464g</name>
</gene>
<feature type="domain" description="F-box" evidence="1">
    <location>
        <begin position="3"/>
        <end position="41"/>
    </location>
</feature>
<organism evidence="2">
    <name type="scientific">Rhodotorula toruloides</name>
    <name type="common">Yeast</name>
    <name type="synonym">Rhodosporidium toruloides</name>
    <dbReference type="NCBI Taxonomy" id="5286"/>
    <lineage>
        <taxon>Eukaryota</taxon>
        <taxon>Fungi</taxon>
        <taxon>Dikarya</taxon>
        <taxon>Basidiomycota</taxon>
        <taxon>Pucciniomycotina</taxon>
        <taxon>Microbotryomycetes</taxon>
        <taxon>Sporidiobolales</taxon>
        <taxon>Sporidiobolaceae</taxon>
        <taxon>Rhodotorula</taxon>
    </lineage>
</organism>
<accession>A0A061BEC5</accession>
<proteinExistence type="predicted"/>
<dbReference type="EMBL" id="LK052952">
    <property type="protein sequence ID" value="CDR48336.1"/>
    <property type="molecule type" value="Genomic_DNA"/>
</dbReference>
<reference evidence="2" key="1">
    <citation type="journal article" date="2014" name="Genome Announc.">
        <title>Draft genome sequence of Rhodosporidium toruloides CECT1137, an oleaginous yeast of biotechnological interest.</title>
        <authorList>
            <person name="Morin N."/>
            <person name="Calcas X."/>
            <person name="Devillers H."/>
            <person name="Durrens P."/>
            <person name="Sherman D.J."/>
            <person name="Nicaud J.-M."/>
            <person name="Neuveglise C."/>
        </authorList>
    </citation>
    <scope>NUCLEOTIDE SEQUENCE</scope>
    <source>
        <strain evidence="2">CECT1137</strain>
    </source>
</reference>
<dbReference type="AlphaFoldDB" id="A0A061BEC5"/>
<dbReference type="OrthoDB" id="10322404at2759"/>
<protein>
    <submittedName>
        <fullName evidence="2">RHTO0S17e01464g1_1</fullName>
    </submittedName>
</protein>